<feature type="domain" description="DM2" evidence="2">
    <location>
        <begin position="1"/>
        <end position="116"/>
    </location>
</feature>
<dbReference type="InterPro" id="IPR058939">
    <property type="entry name" value="Mtase_EDM2"/>
</dbReference>
<evidence type="ECO:0000256" key="1">
    <source>
        <dbReference type="SAM" id="MobiDB-lite"/>
    </source>
</evidence>
<feature type="compositionally biased region" description="Polar residues" evidence="1">
    <location>
        <begin position="169"/>
        <end position="178"/>
    </location>
</feature>
<feature type="region of interest" description="Disordered" evidence="1">
    <location>
        <begin position="156"/>
        <end position="221"/>
    </location>
</feature>
<dbReference type="STRING" id="3821.A0A151U6L4"/>
<feature type="compositionally biased region" description="Basic and acidic residues" evidence="1">
    <location>
        <begin position="179"/>
        <end position="210"/>
    </location>
</feature>
<keyword evidence="4" id="KW-1185">Reference proteome</keyword>
<gene>
    <name evidence="3" type="ORF">KK1_007651</name>
</gene>
<dbReference type="EMBL" id="CM003604">
    <property type="protein sequence ID" value="KYP74956.1"/>
    <property type="molecule type" value="Genomic_DNA"/>
</dbReference>
<sequence length="451" mass="50352">MTVQPNELPSGSQLIMGLNPPFGLKAALANKFIDKALQFKPKLLILIVPSETKRLDDRRSTYDLVWEDERFLSGKSFYLPGSVDTNDKQIEQWNVKPPPLYLWSRPDWTDKHKAIAREHGHLISHHEVSKMESFDKGTSPASHNVDDNYGFDITPGHDILNSAEADMSDGQTGCSSHGNVDREGQERQEYRASKAEKTSLKRKRTEENDGRGLGGTSPSKRQVVNQMLEGVLDHSEPNPICGRSSVERFQPKPDMPPPDFELGDKGYRHLEPTSSSRLGGLRAVYSGSQNWSSVANPHYDAGVTDVDEHHSSLGGSNVGYRPYVREDDNYIRELEARQQTRHYGLLNPNSVTSNYLSGHDPAHSRPMGSSYPLHGSLSESYTPAMQRYAPRLDELNHVRMDPLGSEPPIVGRNGTFERSMPQPGNGSSMPGFAAGYHHVYSRQNSSDWFNG</sequence>
<accession>A0A151U6L4</accession>
<dbReference type="AlphaFoldDB" id="A0A151U6L4"/>
<dbReference type="PANTHER" id="PTHR46235">
    <property type="entry name" value="PHD FINGER-CONTAINING PROTEIN DDB_G0268158"/>
    <property type="match status" value="1"/>
</dbReference>
<dbReference type="Gramene" id="C.cajan_07447.t">
    <property type="protein sequence ID" value="C.cajan_07447.t"/>
    <property type="gene ID" value="C.cajan_07447"/>
</dbReference>
<feature type="region of interest" description="Disordered" evidence="1">
    <location>
        <begin position="404"/>
        <end position="430"/>
    </location>
</feature>
<evidence type="ECO:0000313" key="3">
    <source>
        <dbReference type="EMBL" id="KYP74956.1"/>
    </source>
</evidence>
<reference evidence="3 4" key="1">
    <citation type="journal article" date="2012" name="Nat. Biotechnol.">
        <title>Draft genome sequence of pigeonpea (Cajanus cajan), an orphan legume crop of resource-poor farmers.</title>
        <authorList>
            <person name="Varshney R.K."/>
            <person name="Chen W."/>
            <person name="Li Y."/>
            <person name="Bharti A.K."/>
            <person name="Saxena R.K."/>
            <person name="Schlueter J.A."/>
            <person name="Donoghue M.T."/>
            <person name="Azam S."/>
            <person name="Fan G."/>
            <person name="Whaley A.M."/>
            <person name="Farmer A.D."/>
            <person name="Sheridan J."/>
            <person name="Iwata A."/>
            <person name="Tuteja R."/>
            <person name="Penmetsa R.V."/>
            <person name="Wu W."/>
            <person name="Upadhyaya H.D."/>
            <person name="Yang S.P."/>
            <person name="Shah T."/>
            <person name="Saxena K.B."/>
            <person name="Michael T."/>
            <person name="McCombie W.R."/>
            <person name="Yang B."/>
            <person name="Zhang G."/>
            <person name="Yang H."/>
            <person name="Wang J."/>
            <person name="Spillane C."/>
            <person name="Cook D.R."/>
            <person name="May G.D."/>
            <person name="Xu X."/>
            <person name="Jackson S.A."/>
        </authorList>
    </citation>
    <scope>NUCLEOTIDE SEQUENCE [LARGE SCALE GENOMIC DNA]</scope>
    <source>
        <strain evidence="4">cv. Asha</strain>
    </source>
</reference>
<organism evidence="3 4">
    <name type="scientific">Cajanus cajan</name>
    <name type="common">Pigeon pea</name>
    <name type="synonym">Cajanus indicus</name>
    <dbReference type="NCBI Taxonomy" id="3821"/>
    <lineage>
        <taxon>Eukaryota</taxon>
        <taxon>Viridiplantae</taxon>
        <taxon>Streptophyta</taxon>
        <taxon>Embryophyta</taxon>
        <taxon>Tracheophyta</taxon>
        <taxon>Spermatophyta</taxon>
        <taxon>Magnoliopsida</taxon>
        <taxon>eudicotyledons</taxon>
        <taxon>Gunneridae</taxon>
        <taxon>Pentapetalae</taxon>
        <taxon>rosids</taxon>
        <taxon>fabids</taxon>
        <taxon>Fabales</taxon>
        <taxon>Fabaceae</taxon>
        <taxon>Papilionoideae</taxon>
        <taxon>50 kb inversion clade</taxon>
        <taxon>NPAAA clade</taxon>
        <taxon>indigoferoid/millettioid clade</taxon>
        <taxon>Phaseoleae</taxon>
        <taxon>Cajanus</taxon>
    </lineage>
</organism>
<dbReference type="PANTHER" id="PTHR46235:SF3">
    <property type="entry name" value="PHD FINGER-CONTAINING PROTEIN DDB_G0268158"/>
    <property type="match status" value="1"/>
</dbReference>
<dbReference type="OMA" id="IEQWNVK"/>
<evidence type="ECO:0000259" key="2">
    <source>
        <dbReference type="Pfam" id="PF26055"/>
    </source>
</evidence>
<dbReference type="Proteomes" id="UP000075243">
    <property type="component" value="Chromosome 2"/>
</dbReference>
<proteinExistence type="predicted"/>
<dbReference type="Pfam" id="PF26055">
    <property type="entry name" value="Mtase_EDM2"/>
    <property type="match status" value="1"/>
</dbReference>
<protein>
    <recommendedName>
        <fullName evidence="2">DM2 domain-containing protein</fullName>
    </recommendedName>
</protein>
<name>A0A151U6L4_CAJCA</name>
<evidence type="ECO:0000313" key="4">
    <source>
        <dbReference type="Proteomes" id="UP000075243"/>
    </source>
</evidence>